<gene>
    <name evidence="5" type="ORF">FUA23_12515</name>
</gene>
<comment type="similarity">
    <text evidence="1">Belongs to the Gfo/Idh/MocA family.</text>
</comment>
<accession>A0A5C7FVM9</accession>
<comment type="caution">
    <text evidence="5">The sequence shown here is derived from an EMBL/GenBank/DDBJ whole genome shotgun (WGS) entry which is preliminary data.</text>
</comment>
<dbReference type="PANTHER" id="PTHR22604:SF105">
    <property type="entry name" value="TRANS-1,2-DIHYDROBENZENE-1,2-DIOL DEHYDROGENASE"/>
    <property type="match status" value="1"/>
</dbReference>
<dbReference type="EMBL" id="VOXD01000018">
    <property type="protein sequence ID" value="TXF88882.1"/>
    <property type="molecule type" value="Genomic_DNA"/>
</dbReference>
<keyword evidence="2" id="KW-0560">Oxidoreductase</keyword>
<dbReference type="InterPro" id="IPR050984">
    <property type="entry name" value="Gfo/Idh/MocA_domain"/>
</dbReference>
<dbReference type="GO" id="GO:0000166">
    <property type="term" value="F:nucleotide binding"/>
    <property type="evidence" value="ECO:0007669"/>
    <property type="project" value="InterPro"/>
</dbReference>
<dbReference type="OrthoDB" id="9795543at2"/>
<dbReference type="AlphaFoldDB" id="A0A5C7FVM9"/>
<dbReference type="SUPFAM" id="SSF55347">
    <property type="entry name" value="Glyceraldehyde-3-phosphate dehydrogenase-like, C-terminal domain"/>
    <property type="match status" value="1"/>
</dbReference>
<proteinExistence type="inferred from homology"/>
<dbReference type="PANTHER" id="PTHR22604">
    <property type="entry name" value="OXIDOREDUCTASES"/>
    <property type="match status" value="1"/>
</dbReference>
<evidence type="ECO:0000259" key="3">
    <source>
        <dbReference type="Pfam" id="PF01408"/>
    </source>
</evidence>
<reference evidence="5 6" key="1">
    <citation type="submission" date="2019-08" db="EMBL/GenBank/DDBJ databases">
        <title>Lewinella sp. strain SSH13 Genome sequencing and assembly.</title>
        <authorList>
            <person name="Kim I."/>
        </authorList>
    </citation>
    <scope>NUCLEOTIDE SEQUENCE [LARGE SCALE GENOMIC DNA]</scope>
    <source>
        <strain evidence="5 6">SSH13</strain>
    </source>
</reference>
<dbReference type="InterPro" id="IPR000683">
    <property type="entry name" value="Gfo/Idh/MocA-like_OxRdtase_N"/>
</dbReference>
<dbReference type="Gene3D" id="3.30.360.10">
    <property type="entry name" value="Dihydrodipicolinate Reductase, domain 2"/>
    <property type="match status" value="1"/>
</dbReference>
<evidence type="ECO:0000313" key="6">
    <source>
        <dbReference type="Proteomes" id="UP000321907"/>
    </source>
</evidence>
<dbReference type="Pfam" id="PF01408">
    <property type="entry name" value="GFO_IDH_MocA"/>
    <property type="match status" value="1"/>
</dbReference>
<dbReference type="InterPro" id="IPR036291">
    <property type="entry name" value="NAD(P)-bd_dom_sf"/>
</dbReference>
<dbReference type="RefSeq" id="WP_147931090.1">
    <property type="nucleotide sequence ID" value="NZ_VOXD01000018.1"/>
</dbReference>
<protein>
    <submittedName>
        <fullName evidence="5">Gfo/Idh/MocA family oxidoreductase</fullName>
    </submittedName>
</protein>
<organism evidence="5 6">
    <name type="scientific">Neolewinella aurantiaca</name>
    <dbReference type="NCBI Taxonomy" id="2602767"/>
    <lineage>
        <taxon>Bacteria</taxon>
        <taxon>Pseudomonadati</taxon>
        <taxon>Bacteroidota</taxon>
        <taxon>Saprospiria</taxon>
        <taxon>Saprospirales</taxon>
        <taxon>Lewinellaceae</taxon>
        <taxon>Neolewinella</taxon>
    </lineage>
</organism>
<evidence type="ECO:0000256" key="1">
    <source>
        <dbReference type="ARBA" id="ARBA00010928"/>
    </source>
</evidence>
<evidence type="ECO:0000259" key="4">
    <source>
        <dbReference type="Pfam" id="PF22725"/>
    </source>
</evidence>
<dbReference type="Proteomes" id="UP000321907">
    <property type="component" value="Unassembled WGS sequence"/>
</dbReference>
<dbReference type="InterPro" id="IPR055170">
    <property type="entry name" value="GFO_IDH_MocA-like_dom"/>
</dbReference>
<dbReference type="GO" id="GO:0016491">
    <property type="term" value="F:oxidoreductase activity"/>
    <property type="evidence" value="ECO:0007669"/>
    <property type="project" value="UniProtKB-KW"/>
</dbReference>
<dbReference type="SUPFAM" id="SSF51735">
    <property type="entry name" value="NAD(P)-binding Rossmann-fold domains"/>
    <property type="match status" value="1"/>
</dbReference>
<sequence length="348" mass="38133">MPDPTFHFAILGLGNIARKFATDLALIPDAKLVAVGSRSQERAQAFAGEFGATFAAGSYEETFSGPRVDAVYIATPHVQHKELALICIEKGIPVICEKPLGLNITEVEAMIASARAHKVYLMEALWTRFLPSTLKLKELIDDGLIGEIQSIRSDFGFRAKDLATILSPAPASPPSELLVRNRILNPELGGGALLDIGIYPQFLSQFLLGAPEEIHATARLSPQGVDLDTQVTCRHAGGKLSHNYSTVLGRTKTEAVIIGSEASLHWHPRWHEPSSFSVLRGKDVPPENFYFDYEGANGYRYEAEAVMADVRAGRTENQLWSLEDSLTLHRTLTKVRNKVGVRYPGESA</sequence>
<feature type="domain" description="Gfo/Idh/MocA-like oxidoreductase N-terminal" evidence="3">
    <location>
        <begin position="6"/>
        <end position="122"/>
    </location>
</feature>
<dbReference type="Gene3D" id="3.40.50.720">
    <property type="entry name" value="NAD(P)-binding Rossmann-like Domain"/>
    <property type="match status" value="1"/>
</dbReference>
<evidence type="ECO:0000256" key="2">
    <source>
        <dbReference type="ARBA" id="ARBA00023002"/>
    </source>
</evidence>
<dbReference type="Pfam" id="PF22725">
    <property type="entry name" value="GFO_IDH_MocA_C3"/>
    <property type="match status" value="1"/>
</dbReference>
<keyword evidence="6" id="KW-1185">Reference proteome</keyword>
<evidence type="ECO:0000313" key="5">
    <source>
        <dbReference type="EMBL" id="TXF88882.1"/>
    </source>
</evidence>
<feature type="domain" description="GFO/IDH/MocA-like oxidoreductase" evidence="4">
    <location>
        <begin position="134"/>
        <end position="264"/>
    </location>
</feature>
<name>A0A5C7FVM9_9BACT</name>